<proteinExistence type="predicted"/>
<dbReference type="OrthoDB" id="9813763at2"/>
<dbReference type="Proteomes" id="UP000254835">
    <property type="component" value="Unassembled WGS sequence"/>
</dbReference>
<organism evidence="2 3">
    <name type="scientific">Yersinia frederiksenii</name>
    <dbReference type="NCBI Taxonomy" id="29484"/>
    <lineage>
        <taxon>Bacteria</taxon>
        <taxon>Pseudomonadati</taxon>
        <taxon>Pseudomonadota</taxon>
        <taxon>Gammaproteobacteria</taxon>
        <taxon>Enterobacterales</taxon>
        <taxon>Yersiniaceae</taxon>
        <taxon>Yersinia</taxon>
    </lineage>
</organism>
<dbReference type="AlphaFoldDB" id="A0A380PQW8"/>
<reference evidence="2 3" key="1">
    <citation type="submission" date="2018-06" db="EMBL/GenBank/DDBJ databases">
        <authorList>
            <consortium name="Pathogen Informatics"/>
            <person name="Doyle S."/>
        </authorList>
    </citation>
    <scope>NUCLEOTIDE SEQUENCE [LARGE SCALE GENOMIC DNA]</scope>
    <source>
        <strain evidence="2 3">NCTC11470</strain>
    </source>
</reference>
<gene>
    <name evidence="2" type="ORF">NCTC11470_00931</name>
</gene>
<dbReference type="PIRSF" id="PIRSF029215">
    <property type="entry name" value="UCP029215"/>
    <property type="match status" value="1"/>
</dbReference>
<evidence type="ECO:0000256" key="1">
    <source>
        <dbReference type="SAM" id="MobiDB-lite"/>
    </source>
</evidence>
<evidence type="ECO:0000313" key="3">
    <source>
        <dbReference type="Proteomes" id="UP000254835"/>
    </source>
</evidence>
<name>A0A380PQW8_YERFR</name>
<dbReference type="Pfam" id="PF09979">
    <property type="entry name" value="DUF2213"/>
    <property type="match status" value="1"/>
</dbReference>
<protein>
    <submittedName>
        <fullName evidence="2">Uncharacterized protein conserved in bacteria</fullName>
    </submittedName>
</protein>
<dbReference type="CDD" id="cd06503">
    <property type="entry name" value="ATP-synt_Fo_b"/>
    <property type="match status" value="1"/>
</dbReference>
<dbReference type="RefSeq" id="WP_032911995.1">
    <property type="nucleotide sequence ID" value="NZ_CP023964.1"/>
</dbReference>
<dbReference type="EMBL" id="UHJA01000001">
    <property type="protein sequence ID" value="SUP75911.1"/>
    <property type="molecule type" value="Genomic_DNA"/>
</dbReference>
<accession>A0A380PQW8</accession>
<feature type="region of interest" description="Disordered" evidence="1">
    <location>
        <begin position="224"/>
        <end position="259"/>
    </location>
</feature>
<sequence length="399" mass="44514">MRITVRDRVSFPINSQREITPEGYLKVPGRVARVGVQQYLASELGLTDRPPGQIVNVYRPPAEVFDPNSLASYDNKDVTIDHPDDLVNAQTFKQVTAGHAISPGRQDTDDPDYVVVDLLIKDQYAIDAINQDKEELSAGYTSEYRYAPGIAPCGTAYEFIQCTITINHIALCDQARAGHMARLFDRKPKGVNPMYKVVLDSGVRIEVADEATQQLIQSSMDSLNKRVTDAEQGQEKAEAAKDEAEQKLQEAEAKTDAKDEEIEQLKEKSSEDSIAKQLADVVAARDSAIKIAGTDFTCDSVVPLKIKRAALDSAGIKCRKYTSWDKAPDTYVSAYFDAEEERRENEDDDDPDDKNDVNDSIINLGRDMKKVKTGDAQNTRDSVRQSWLDKRYGKQPENK</sequence>
<dbReference type="InterPro" id="IPR016913">
    <property type="entry name" value="UCP029215"/>
</dbReference>
<feature type="compositionally biased region" description="Basic and acidic residues" evidence="1">
    <location>
        <begin position="381"/>
        <end position="399"/>
    </location>
</feature>
<feature type="region of interest" description="Disordered" evidence="1">
    <location>
        <begin position="339"/>
        <end position="399"/>
    </location>
</feature>
<dbReference type="GeneID" id="57906188"/>
<evidence type="ECO:0000313" key="2">
    <source>
        <dbReference type="EMBL" id="SUP75911.1"/>
    </source>
</evidence>